<sequence length="234" mass="25244">MPAYTVTELQSIARWLKDGLSAARIADRLSALRGGPASRNAVIGVVHRNADLRAIGFANPQGRSGGRPRKNPAKLVRSARPAEPPEQAKLPRQAKLPGQAKLPVQAKPVKQSGPARHVTPARLAPPVWLPQRQFVHEIHGPDSEALKVPVPRPVAAVGPQPHVAAMRFIDCLFNRCRAPLDLTLEEDPENDAPGSRPGLDMLCCGLRTRPLKSYCAYHAASLCDHRRAALADAG</sequence>
<dbReference type="EMBL" id="JBEPMC010000001">
    <property type="protein sequence ID" value="MET3577532.1"/>
    <property type="molecule type" value="Genomic_DNA"/>
</dbReference>
<keyword evidence="3" id="KW-1185">Reference proteome</keyword>
<comment type="caution">
    <text evidence="2">The sequence shown here is derived from an EMBL/GenBank/DDBJ whole genome shotgun (WGS) entry which is preliminary data.</text>
</comment>
<proteinExistence type="predicted"/>
<protein>
    <submittedName>
        <fullName evidence="2">GcrA cell cycle regulator</fullName>
    </submittedName>
</protein>
<evidence type="ECO:0000313" key="2">
    <source>
        <dbReference type="EMBL" id="MET3577532.1"/>
    </source>
</evidence>
<reference evidence="2 3" key="1">
    <citation type="submission" date="2024-06" db="EMBL/GenBank/DDBJ databases">
        <title>Genomic Encyclopedia of Type Strains, Phase IV (KMG-IV): sequencing the most valuable type-strain genomes for metagenomic binning, comparative biology and taxonomic classification.</title>
        <authorList>
            <person name="Goeker M."/>
        </authorList>
    </citation>
    <scope>NUCLEOTIDE SEQUENCE [LARGE SCALE GENOMIC DNA]</scope>
    <source>
        <strain evidence="2 3">DSM 100022</strain>
    </source>
</reference>
<evidence type="ECO:0000313" key="3">
    <source>
        <dbReference type="Proteomes" id="UP001549204"/>
    </source>
</evidence>
<evidence type="ECO:0000256" key="1">
    <source>
        <dbReference type="SAM" id="MobiDB-lite"/>
    </source>
</evidence>
<accession>A0ABV2GH36</accession>
<gene>
    <name evidence="2" type="ORF">ABID19_000547</name>
</gene>
<feature type="region of interest" description="Disordered" evidence="1">
    <location>
        <begin position="57"/>
        <end position="100"/>
    </location>
</feature>
<dbReference type="RefSeq" id="WP_354487793.1">
    <property type="nucleotide sequence ID" value="NZ_JBEPMC010000001.1"/>
</dbReference>
<name>A0ABV2GH36_9HYPH</name>
<organism evidence="2 3">
    <name type="scientific">Mesorhizobium robiniae</name>
    <dbReference type="NCBI Taxonomy" id="559315"/>
    <lineage>
        <taxon>Bacteria</taxon>
        <taxon>Pseudomonadati</taxon>
        <taxon>Pseudomonadota</taxon>
        <taxon>Alphaproteobacteria</taxon>
        <taxon>Hyphomicrobiales</taxon>
        <taxon>Phyllobacteriaceae</taxon>
        <taxon>Mesorhizobium</taxon>
    </lineage>
</organism>
<dbReference type="Proteomes" id="UP001549204">
    <property type="component" value="Unassembled WGS sequence"/>
</dbReference>